<gene>
    <name evidence="1" type="ORF">BDN72DRAFT_860044</name>
</gene>
<sequence>MWGSPLHPLSSNRPWVICCKTASIQTPQEADVNVSSLLPSVRLDEHNSMVNSDNTDDVLTLKVTQVHEPYEPCQYYPRTAATALVHWGVGKPEDIVGQEPLTKTMGFGTIPFVCLCPIDQPKYVGMSKDTNAQGAYIILRSQLRLTTTLRMAAQSVSLLDPFMHGFNDHLSLFELNLKWISPAGSPSESEEGRELPYSSNGYRIGKPSERNWNRKIPNLIGREGAWPGLTACMRVRVRGLHTRSRLGLQLAVNGGAGGGDGVRRACSSQHKVSVVIHIITSTVSRFPDISVWFTFRLYLDVIIDWLDDEVTGDLISRHSGEWGAVIMSRTIDVEALKLNVGRSSGTGGLGDGVRIVGWELPAFYIRASSWAQRQALKVIVESYLISVCESVTRQIGGAWEVGGIRSDRDQENKDVGVDIIAGRCGSDFEVGRRPGCRDQTAGFIVWNSEIPPDQRKLRSSLELTHKRGSFLHPRKKLEKKIWVRDIWNGEIKLLNTLRASKKSHRLQAGLAVGGGWEEIERE</sequence>
<dbReference type="Proteomes" id="UP000308600">
    <property type="component" value="Unassembled WGS sequence"/>
</dbReference>
<organism evidence="1 2">
    <name type="scientific">Pluteus cervinus</name>
    <dbReference type="NCBI Taxonomy" id="181527"/>
    <lineage>
        <taxon>Eukaryota</taxon>
        <taxon>Fungi</taxon>
        <taxon>Dikarya</taxon>
        <taxon>Basidiomycota</taxon>
        <taxon>Agaricomycotina</taxon>
        <taxon>Agaricomycetes</taxon>
        <taxon>Agaricomycetidae</taxon>
        <taxon>Agaricales</taxon>
        <taxon>Pluteineae</taxon>
        <taxon>Pluteaceae</taxon>
        <taxon>Pluteus</taxon>
    </lineage>
</organism>
<proteinExistence type="predicted"/>
<evidence type="ECO:0000313" key="1">
    <source>
        <dbReference type="EMBL" id="TFK66250.1"/>
    </source>
</evidence>
<evidence type="ECO:0000313" key="2">
    <source>
        <dbReference type="Proteomes" id="UP000308600"/>
    </source>
</evidence>
<dbReference type="EMBL" id="ML208411">
    <property type="protein sequence ID" value="TFK66250.1"/>
    <property type="molecule type" value="Genomic_DNA"/>
</dbReference>
<accession>A0ACD3AKF2</accession>
<keyword evidence="2" id="KW-1185">Reference proteome</keyword>
<name>A0ACD3AKF2_9AGAR</name>
<reference evidence="1 2" key="1">
    <citation type="journal article" date="2019" name="Nat. Ecol. Evol.">
        <title>Megaphylogeny resolves global patterns of mushroom evolution.</title>
        <authorList>
            <person name="Varga T."/>
            <person name="Krizsan K."/>
            <person name="Foldi C."/>
            <person name="Dima B."/>
            <person name="Sanchez-Garcia M."/>
            <person name="Sanchez-Ramirez S."/>
            <person name="Szollosi G.J."/>
            <person name="Szarkandi J.G."/>
            <person name="Papp V."/>
            <person name="Albert L."/>
            <person name="Andreopoulos W."/>
            <person name="Angelini C."/>
            <person name="Antonin V."/>
            <person name="Barry K.W."/>
            <person name="Bougher N.L."/>
            <person name="Buchanan P."/>
            <person name="Buyck B."/>
            <person name="Bense V."/>
            <person name="Catcheside P."/>
            <person name="Chovatia M."/>
            <person name="Cooper J."/>
            <person name="Damon W."/>
            <person name="Desjardin D."/>
            <person name="Finy P."/>
            <person name="Geml J."/>
            <person name="Haridas S."/>
            <person name="Hughes K."/>
            <person name="Justo A."/>
            <person name="Karasinski D."/>
            <person name="Kautmanova I."/>
            <person name="Kiss B."/>
            <person name="Kocsube S."/>
            <person name="Kotiranta H."/>
            <person name="LaButti K.M."/>
            <person name="Lechner B.E."/>
            <person name="Liimatainen K."/>
            <person name="Lipzen A."/>
            <person name="Lukacs Z."/>
            <person name="Mihaltcheva S."/>
            <person name="Morgado L.N."/>
            <person name="Niskanen T."/>
            <person name="Noordeloos M.E."/>
            <person name="Ohm R.A."/>
            <person name="Ortiz-Santana B."/>
            <person name="Ovrebo C."/>
            <person name="Racz N."/>
            <person name="Riley R."/>
            <person name="Savchenko A."/>
            <person name="Shiryaev A."/>
            <person name="Soop K."/>
            <person name="Spirin V."/>
            <person name="Szebenyi C."/>
            <person name="Tomsovsky M."/>
            <person name="Tulloss R.E."/>
            <person name="Uehling J."/>
            <person name="Grigoriev I.V."/>
            <person name="Vagvolgyi C."/>
            <person name="Papp T."/>
            <person name="Martin F.M."/>
            <person name="Miettinen O."/>
            <person name="Hibbett D.S."/>
            <person name="Nagy L.G."/>
        </authorList>
    </citation>
    <scope>NUCLEOTIDE SEQUENCE [LARGE SCALE GENOMIC DNA]</scope>
    <source>
        <strain evidence="1 2">NL-1719</strain>
    </source>
</reference>
<protein>
    <submittedName>
        <fullName evidence="1">Uncharacterized protein</fullName>
    </submittedName>
</protein>